<dbReference type="InterPro" id="IPR048501">
    <property type="entry name" value="Legum_prodom"/>
</dbReference>
<dbReference type="Pfam" id="PF01650">
    <property type="entry name" value="Peptidase_C13"/>
    <property type="match status" value="1"/>
</dbReference>
<evidence type="ECO:0000313" key="3">
    <source>
        <dbReference type="EMBL" id="KER22436.1"/>
    </source>
</evidence>
<dbReference type="MEROPS" id="C13.007"/>
<dbReference type="Gene3D" id="3.40.50.1460">
    <property type="match status" value="1"/>
</dbReference>
<protein>
    <recommendedName>
        <fullName evidence="5">Caspase domain protein</fullName>
    </recommendedName>
</protein>
<feature type="active site" evidence="2">
    <location>
        <position position="91"/>
    </location>
</feature>
<dbReference type="GO" id="GO:0004197">
    <property type="term" value="F:cysteine-type endopeptidase activity"/>
    <property type="evidence" value="ECO:0007669"/>
    <property type="project" value="TreeGrafter"/>
</dbReference>
<dbReference type="Proteomes" id="UP000054324">
    <property type="component" value="Unassembled WGS sequence"/>
</dbReference>
<dbReference type="GO" id="GO:0005773">
    <property type="term" value="C:vacuole"/>
    <property type="evidence" value="ECO:0007669"/>
    <property type="project" value="GOC"/>
</dbReference>
<feature type="active site" description="Nucleophile" evidence="2">
    <location>
        <position position="132"/>
    </location>
</feature>
<reference evidence="3 4" key="1">
    <citation type="submission" date="2013-11" db="EMBL/GenBank/DDBJ databases">
        <title>Opisthorchis viverrini - life in the bile duct.</title>
        <authorList>
            <person name="Young N.D."/>
            <person name="Nagarajan N."/>
            <person name="Lin S.J."/>
            <person name="Korhonen P.K."/>
            <person name="Jex A.R."/>
            <person name="Hall R.S."/>
            <person name="Safavi-Hemami H."/>
            <person name="Kaewkong W."/>
            <person name="Bertrand D."/>
            <person name="Gao S."/>
            <person name="Seet Q."/>
            <person name="Wongkham S."/>
            <person name="Teh B.T."/>
            <person name="Wongkham C."/>
            <person name="Intapan P.M."/>
            <person name="Maleewong W."/>
            <person name="Yang X."/>
            <person name="Hu M."/>
            <person name="Wang Z."/>
            <person name="Hofmann A."/>
            <person name="Sternberg P.W."/>
            <person name="Tan P."/>
            <person name="Wang J."/>
            <person name="Gasser R.B."/>
        </authorList>
    </citation>
    <scope>NUCLEOTIDE SEQUENCE [LARGE SCALE GENOMIC DNA]</scope>
</reference>
<dbReference type="PANTHER" id="PTHR12000">
    <property type="entry name" value="HEMOGLOBINASE FAMILY MEMBER"/>
    <property type="match status" value="1"/>
</dbReference>
<dbReference type="CTD" id="20323651"/>
<comment type="similarity">
    <text evidence="1">Belongs to the peptidase C13 family.</text>
</comment>
<dbReference type="GO" id="GO:0051603">
    <property type="term" value="P:proteolysis involved in protein catabolic process"/>
    <property type="evidence" value="ECO:0007669"/>
    <property type="project" value="TreeGrafter"/>
</dbReference>
<evidence type="ECO:0008006" key="5">
    <source>
        <dbReference type="Google" id="ProtNLM"/>
    </source>
</evidence>
<dbReference type="KEGG" id="ovi:T265_09482"/>
<evidence type="ECO:0000256" key="2">
    <source>
        <dbReference type="PIRSR" id="PIRSR019663-1"/>
    </source>
</evidence>
<proteinExistence type="inferred from homology"/>
<dbReference type="InterPro" id="IPR001096">
    <property type="entry name" value="Peptidase_C13"/>
</dbReference>
<keyword evidence="4" id="KW-1185">Reference proteome</keyword>
<evidence type="ECO:0000313" key="4">
    <source>
        <dbReference type="Proteomes" id="UP000054324"/>
    </source>
</evidence>
<accession>A0A074Z5M6</accession>
<organism evidence="3 4">
    <name type="scientific">Opisthorchis viverrini</name>
    <name type="common">Southeast Asian liver fluke</name>
    <dbReference type="NCBI Taxonomy" id="6198"/>
    <lineage>
        <taxon>Eukaryota</taxon>
        <taxon>Metazoa</taxon>
        <taxon>Spiralia</taxon>
        <taxon>Lophotrochozoa</taxon>
        <taxon>Platyhelminthes</taxon>
        <taxon>Trematoda</taxon>
        <taxon>Digenea</taxon>
        <taxon>Opisthorchiida</taxon>
        <taxon>Opisthorchiata</taxon>
        <taxon>Opisthorchiidae</taxon>
        <taxon>Opisthorchis</taxon>
    </lineage>
</organism>
<dbReference type="EMBL" id="KL596899">
    <property type="protein sequence ID" value="KER22436.1"/>
    <property type="molecule type" value="Genomic_DNA"/>
</dbReference>
<dbReference type="RefSeq" id="XP_009173826.1">
    <property type="nucleotide sequence ID" value="XM_009175562.1"/>
</dbReference>
<dbReference type="AlphaFoldDB" id="A0A074Z5M6"/>
<dbReference type="InterPro" id="IPR046427">
    <property type="entry name" value="Legumain_prodom_sf"/>
</dbReference>
<dbReference type="PIRSF" id="PIRSF019663">
    <property type="entry name" value="Legumain"/>
    <property type="match status" value="1"/>
</dbReference>
<gene>
    <name evidence="3" type="ORF">T265_09482</name>
</gene>
<name>A0A074Z5M6_OPIVI</name>
<dbReference type="PANTHER" id="PTHR12000:SF42">
    <property type="entry name" value="LEGUMAIN"/>
    <property type="match status" value="1"/>
</dbReference>
<dbReference type="PRINTS" id="PR00776">
    <property type="entry name" value="HEMOGLOBNASE"/>
</dbReference>
<dbReference type="GeneID" id="20323651"/>
<evidence type="ECO:0000256" key="1">
    <source>
        <dbReference type="ARBA" id="ARBA00009941"/>
    </source>
</evidence>
<dbReference type="CDD" id="cd21115">
    <property type="entry name" value="legumain_C"/>
    <property type="match status" value="1"/>
</dbReference>
<dbReference type="GO" id="GO:0006624">
    <property type="term" value="P:vacuolar protein processing"/>
    <property type="evidence" value="ECO:0007669"/>
    <property type="project" value="TreeGrafter"/>
</dbReference>
<sequence>MRKNKVPPENIITFAHDDIANNPKNPFKGKVFHDYELEDVYKGVLIDYRGKDVTKDNFLKVLEADNKLEANKKKVLKSGPDDNVFIFYSGHGGKSFVTFPEADLTAMELDDTLAYMHSDKMYNKLVLYVDACYSGSMFKDVLPSNMGIYATTSANEEEQSWSLFCYDKRFGVCLANEYSYAWITDSEYNDLKKRTVEQQYQEVKKRTALSHAMKYGEMPIAVDRKPSFSAHLFPKFRRFMGAETDGEHETAWRKLHRAIQLRHIVKETFRDIVIDVTTQHMPTIKGLSKRDELVCFKAVFDQFRTHCFTIQQVPDVAHHISHLMELCKAGYGTETLIDSVYLVCS</sequence>
<dbReference type="OrthoDB" id="192611at2759"/>
<dbReference type="Gene3D" id="1.10.132.130">
    <property type="match status" value="1"/>
</dbReference>